<accession>A0AAD2JKP1</accession>
<dbReference type="GO" id="GO:0031267">
    <property type="term" value="F:small GTPase binding"/>
    <property type="evidence" value="ECO:0007669"/>
    <property type="project" value="TreeGrafter"/>
</dbReference>
<dbReference type="SUPFAM" id="SSF52047">
    <property type="entry name" value="RNI-like"/>
    <property type="match status" value="1"/>
</dbReference>
<protein>
    <submittedName>
        <fullName evidence="1">Uncharacterized protein</fullName>
    </submittedName>
</protein>
<evidence type="ECO:0000313" key="2">
    <source>
        <dbReference type="Proteomes" id="UP001295423"/>
    </source>
</evidence>
<dbReference type="InterPro" id="IPR032675">
    <property type="entry name" value="LRR_dom_sf"/>
</dbReference>
<reference evidence="1" key="1">
    <citation type="submission" date="2023-08" db="EMBL/GenBank/DDBJ databases">
        <authorList>
            <person name="Audoor S."/>
            <person name="Bilcke G."/>
        </authorList>
    </citation>
    <scope>NUCLEOTIDE SEQUENCE</scope>
</reference>
<name>A0AAD2JKP1_9STRA</name>
<gene>
    <name evidence="1" type="ORF">CYCCA115_LOCUS17541</name>
</gene>
<proteinExistence type="predicted"/>
<dbReference type="SMART" id="SM00368">
    <property type="entry name" value="LRR_RI"/>
    <property type="match status" value="4"/>
</dbReference>
<dbReference type="Gene3D" id="3.80.10.10">
    <property type="entry name" value="Ribonuclease Inhibitor"/>
    <property type="match status" value="2"/>
</dbReference>
<dbReference type="GO" id="GO:0005634">
    <property type="term" value="C:nucleus"/>
    <property type="evidence" value="ECO:0007669"/>
    <property type="project" value="TreeGrafter"/>
</dbReference>
<organism evidence="1 2">
    <name type="scientific">Cylindrotheca closterium</name>
    <dbReference type="NCBI Taxonomy" id="2856"/>
    <lineage>
        <taxon>Eukaryota</taxon>
        <taxon>Sar</taxon>
        <taxon>Stramenopiles</taxon>
        <taxon>Ochrophyta</taxon>
        <taxon>Bacillariophyta</taxon>
        <taxon>Bacillariophyceae</taxon>
        <taxon>Bacillariophycidae</taxon>
        <taxon>Bacillariales</taxon>
        <taxon>Bacillariaceae</taxon>
        <taxon>Cylindrotheca</taxon>
    </lineage>
</organism>
<dbReference type="PANTHER" id="PTHR24113">
    <property type="entry name" value="RAN GTPASE-ACTIVATING PROTEIN 1"/>
    <property type="match status" value="1"/>
</dbReference>
<dbReference type="EMBL" id="CAKOGP040001980">
    <property type="protein sequence ID" value="CAJ1959117.1"/>
    <property type="molecule type" value="Genomic_DNA"/>
</dbReference>
<dbReference type="GO" id="GO:0006913">
    <property type="term" value="P:nucleocytoplasmic transport"/>
    <property type="evidence" value="ECO:0007669"/>
    <property type="project" value="TreeGrafter"/>
</dbReference>
<dbReference type="GO" id="GO:0048471">
    <property type="term" value="C:perinuclear region of cytoplasm"/>
    <property type="evidence" value="ECO:0007669"/>
    <property type="project" value="TreeGrafter"/>
</dbReference>
<sequence>MTGNAIILNSPEAIQIYLDRGPNQKEDIDTLAIDWLDLENDDIRNALHELFLGGPQHQDCGKRWSAVEVRKCMGTFTPMLIRWILQASVVSPIETLTLVSVVDNDVAMALQQSSFGQFPTADDDTEPTKKVPNIGRLEIWGSALSQFTIQLILRGIYGHASILSTSNTTMQTTAIHTLSLSNCNFLPDTVNRMAKELKVRSRTNDSNETMRTKTEDCSCLQRLNLFSCRLGDDEVATLVKALHRYKHPLKYLDLGKNRCHHATFRALGHWMTSPHCKLESLNLSLQQLGFGVHHWNPQLILDNLIPKNRNDMDDNEEHTPSLKALYLRGNPIDDGGDSSSVDGDETSSSSPFATSLVNVLTQNTTMEKVMLTDCSLSNDSYDVLLQHLHQFRGIRKLWLDGIQRYQKKRNAAFTRKIVNGLMGPKNNNVTLDEIHLPLRLIDLVLQTGTILDWNFGGRRLLLAEDSSAAKAIPCSLWPVVLERINQANLPKRLPPSRSNIQDRMKVDQSRRATILYSMIRENASLQHAIG</sequence>
<dbReference type="GO" id="GO:0005829">
    <property type="term" value="C:cytosol"/>
    <property type="evidence" value="ECO:0007669"/>
    <property type="project" value="TreeGrafter"/>
</dbReference>
<dbReference type="GO" id="GO:0005096">
    <property type="term" value="F:GTPase activator activity"/>
    <property type="evidence" value="ECO:0007669"/>
    <property type="project" value="InterPro"/>
</dbReference>
<comment type="caution">
    <text evidence="1">The sequence shown here is derived from an EMBL/GenBank/DDBJ whole genome shotgun (WGS) entry which is preliminary data.</text>
</comment>
<dbReference type="InterPro" id="IPR027038">
    <property type="entry name" value="RanGap"/>
</dbReference>
<evidence type="ECO:0000313" key="1">
    <source>
        <dbReference type="EMBL" id="CAJ1959117.1"/>
    </source>
</evidence>
<dbReference type="AlphaFoldDB" id="A0AAD2JKP1"/>
<dbReference type="PANTHER" id="PTHR24113:SF15">
    <property type="entry name" value="NACHT DOMAIN-CONTAINING PROTEIN"/>
    <property type="match status" value="1"/>
</dbReference>
<keyword evidence="2" id="KW-1185">Reference proteome</keyword>
<dbReference type="Proteomes" id="UP001295423">
    <property type="component" value="Unassembled WGS sequence"/>
</dbReference>